<dbReference type="InterPro" id="IPR013819">
    <property type="entry name" value="LipOase_C"/>
</dbReference>
<name>A0A2K1R3A8_9PEZI</name>
<keyword evidence="5" id="KW-0732">Signal</keyword>
<keyword evidence="8" id="KW-1185">Reference proteome</keyword>
<feature type="signal peptide" evidence="5">
    <location>
        <begin position="1"/>
        <end position="16"/>
    </location>
</feature>
<evidence type="ECO:0000313" key="8">
    <source>
        <dbReference type="Proteomes" id="UP000243797"/>
    </source>
</evidence>
<dbReference type="Gene3D" id="1.20.245.10">
    <property type="entry name" value="Lipoxygenase-1, Domain 5"/>
    <property type="match status" value="1"/>
</dbReference>
<dbReference type="PANTHER" id="PTHR11771">
    <property type="entry name" value="LIPOXYGENASE"/>
    <property type="match status" value="1"/>
</dbReference>
<dbReference type="EMBL" id="NKHZ01000001">
    <property type="protein sequence ID" value="PNS21776.1"/>
    <property type="molecule type" value="Genomic_DNA"/>
</dbReference>
<protein>
    <recommendedName>
        <fullName evidence="1">Manganese lipoxygenase</fullName>
    </recommendedName>
</protein>
<dbReference type="PROSITE" id="PS51393">
    <property type="entry name" value="LIPOXYGENASE_3"/>
    <property type="match status" value="1"/>
</dbReference>
<dbReference type="Gene3D" id="3.10.450.60">
    <property type="match status" value="1"/>
</dbReference>
<dbReference type="InParanoid" id="A0A2K1R3A8"/>
<dbReference type="STRING" id="2082308.A0A2K1R3A8"/>
<evidence type="ECO:0000256" key="3">
    <source>
        <dbReference type="ARBA" id="ARBA00022964"/>
    </source>
</evidence>
<feature type="domain" description="Lipoxygenase" evidence="6">
    <location>
        <begin position="37"/>
        <end position="609"/>
    </location>
</feature>
<evidence type="ECO:0000256" key="1">
    <source>
        <dbReference type="ARBA" id="ARBA00021175"/>
    </source>
</evidence>
<keyword evidence="2" id="KW-0479">Metal-binding</keyword>
<dbReference type="InterPro" id="IPR036226">
    <property type="entry name" value="LipOase_C_sf"/>
</dbReference>
<dbReference type="SUPFAM" id="SSF48484">
    <property type="entry name" value="Lipoxigenase"/>
    <property type="match status" value="1"/>
</dbReference>
<dbReference type="AlphaFoldDB" id="A0A2K1R3A8"/>
<accession>A0A2K1R3A8</accession>
<dbReference type="GO" id="GO:0034440">
    <property type="term" value="P:lipid oxidation"/>
    <property type="evidence" value="ECO:0007669"/>
    <property type="project" value="InterPro"/>
</dbReference>
<evidence type="ECO:0000259" key="6">
    <source>
        <dbReference type="PROSITE" id="PS51393"/>
    </source>
</evidence>
<evidence type="ECO:0000256" key="5">
    <source>
        <dbReference type="SAM" id="SignalP"/>
    </source>
</evidence>
<proteinExistence type="predicted"/>
<keyword evidence="3" id="KW-0223">Dioxygenase</keyword>
<organism evidence="7 8">
    <name type="scientific">Sphaceloma murrayae</name>
    <dbReference type="NCBI Taxonomy" id="2082308"/>
    <lineage>
        <taxon>Eukaryota</taxon>
        <taxon>Fungi</taxon>
        <taxon>Dikarya</taxon>
        <taxon>Ascomycota</taxon>
        <taxon>Pezizomycotina</taxon>
        <taxon>Dothideomycetes</taxon>
        <taxon>Dothideomycetidae</taxon>
        <taxon>Myriangiales</taxon>
        <taxon>Elsinoaceae</taxon>
        <taxon>Sphaceloma</taxon>
    </lineage>
</organism>
<sequence>MIQITIALMLAHSISAAAQLANAPSLNEFFGLNQNTTEPFSIAYRSLERQAAIKQRKAEFPYGPDIWTGSLVTGLAFPDINASTKASDFVMAQFNDLFGEQVKILGVTAVEVNSTAVATSAANDQPFETLEDFYKLYQGEWSTSIPNGPFPGVLRNGTNDLTFSMERLSIQPYSVRRLPSGQELAFAVDDHIVKELSGGLTLADLLRQQRLFYVDYRDQGQLQVTPGRFAGACDAFFYLHPKTGDFLPLAIRPNAGSSLIYTPADGQYDWLYAKILFNLNDLWFGQWFHLTSTHEVIDAVYLAALRTMSNQHPVFNMLTRLSLQNFAVRLLGVKALVNPGGPVDMVFAWNGSEAKRYAGYLVQERGGANFSSFYLDNDLKARGLIGGQGPELKHFPFLEDSKRITNSIRRVLKTLIYSYYPSDRSVCWDTELQDWIWEASGPGQVPMFPSRVRTRHELLDLLVHYAYLVSVVHGVLNTNDLSLAQFVAPWHVTSFSRPLPTQKGLTEKDLIDSLPPKAQLIQAIGLAAAFARPSFKNSDRALINMFNDTLRLPRYNDQVRHANQEFQDEMAAFSNEIQARRFDRNGLSQGMPFIWSVLDPSIVPFYLTI</sequence>
<evidence type="ECO:0000256" key="4">
    <source>
        <dbReference type="ARBA" id="ARBA00023002"/>
    </source>
</evidence>
<dbReference type="InterPro" id="IPR000907">
    <property type="entry name" value="LipOase"/>
</dbReference>
<evidence type="ECO:0000256" key="2">
    <source>
        <dbReference type="ARBA" id="ARBA00022723"/>
    </source>
</evidence>
<dbReference type="GO" id="GO:0050584">
    <property type="term" value="F:linoleate 11-lipoxygenase activity"/>
    <property type="evidence" value="ECO:0007669"/>
    <property type="project" value="UniProtKB-ARBA"/>
</dbReference>
<dbReference type="Pfam" id="PF00305">
    <property type="entry name" value="Lipoxygenase"/>
    <property type="match status" value="1"/>
</dbReference>
<evidence type="ECO:0000313" key="7">
    <source>
        <dbReference type="EMBL" id="PNS21776.1"/>
    </source>
</evidence>
<dbReference type="GO" id="GO:0046872">
    <property type="term" value="F:metal ion binding"/>
    <property type="evidence" value="ECO:0007669"/>
    <property type="project" value="UniProtKB-KW"/>
</dbReference>
<dbReference type="Proteomes" id="UP000243797">
    <property type="component" value="Unassembled WGS sequence"/>
</dbReference>
<dbReference type="OrthoDB" id="407298at2759"/>
<gene>
    <name evidence="7" type="ORF">CAC42_374</name>
</gene>
<feature type="chain" id="PRO_5014340303" description="Manganese lipoxygenase" evidence="5">
    <location>
        <begin position="17"/>
        <end position="609"/>
    </location>
</feature>
<dbReference type="GO" id="GO:0043651">
    <property type="term" value="P:linoleic acid metabolic process"/>
    <property type="evidence" value="ECO:0007669"/>
    <property type="project" value="UniProtKB-ARBA"/>
</dbReference>
<keyword evidence="4" id="KW-0560">Oxidoreductase</keyword>
<reference evidence="7 8" key="1">
    <citation type="submission" date="2017-06" db="EMBL/GenBank/DDBJ databases">
        <title>Draft genome sequence of a variant of Elsinoe murrayae.</title>
        <authorList>
            <person name="Cheng Q."/>
        </authorList>
    </citation>
    <scope>NUCLEOTIDE SEQUENCE [LARGE SCALE GENOMIC DNA]</scope>
    <source>
        <strain evidence="7 8">CQ-2017a</strain>
    </source>
</reference>
<comment type="caution">
    <text evidence="7">The sequence shown here is derived from an EMBL/GenBank/DDBJ whole genome shotgun (WGS) entry which is preliminary data.</text>
</comment>